<name>A0A8J7S9R3_9BACT</name>
<accession>A0A8J7S9R3</accession>
<dbReference type="AlphaFoldDB" id="A0A8J7S9R3"/>
<dbReference type="RefSeq" id="WP_210512215.1">
    <property type="nucleotide sequence ID" value="NZ_JAFIDN010000007.1"/>
</dbReference>
<comment type="caution">
    <text evidence="1">The sequence shown here is derived from an EMBL/GenBank/DDBJ whole genome shotgun (WGS) entry which is preliminary data.</text>
</comment>
<gene>
    <name evidence="1" type="ORF">NATSA_10020</name>
</gene>
<proteinExistence type="predicted"/>
<protein>
    <submittedName>
        <fullName evidence="1">Uncharacterized protein</fullName>
    </submittedName>
</protein>
<organism evidence="1 2">
    <name type="scientific">Natronogracilivirga saccharolytica</name>
    <dbReference type="NCBI Taxonomy" id="2812953"/>
    <lineage>
        <taxon>Bacteria</taxon>
        <taxon>Pseudomonadati</taxon>
        <taxon>Balneolota</taxon>
        <taxon>Balneolia</taxon>
        <taxon>Balneolales</taxon>
        <taxon>Cyclonatronaceae</taxon>
        <taxon>Natronogracilivirga</taxon>
    </lineage>
</organism>
<sequence>MARISCLGVDDSQKNPALHLHQQERDIFFILGYLHGGREQNRQTLFHIELYEVSDRKKQLQYKGSRRDGAD</sequence>
<evidence type="ECO:0000313" key="1">
    <source>
        <dbReference type="EMBL" id="MBP3192998.1"/>
    </source>
</evidence>
<reference evidence="1" key="1">
    <citation type="submission" date="2021-02" db="EMBL/GenBank/DDBJ databases">
        <title>Natronogracilivirga saccharolytica gen. nov. sp. nov. a new anaerobic, haloalkiliphilic carbohydrate-fermenting bacterium from soda lake and proposing of Cyclonatronumiaceae fam. nov. in the phylum Balneolaeota.</title>
        <authorList>
            <person name="Zhilina T.N."/>
            <person name="Sorokin D.Y."/>
            <person name="Zavarzina D.G."/>
            <person name="Toshchakov S.V."/>
            <person name="Kublanov I.V."/>
        </authorList>
    </citation>
    <scope>NUCLEOTIDE SEQUENCE</scope>
    <source>
        <strain evidence="1">Z-1702</strain>
    </source>
</reference>
<dbReference type="Proteomes" id="UP000673975">
    <property type="component" value="Unassembled WGS sequence"/>
</dbReference>
<evidence type="ECO:0000313" key="2">
    <source>
        <dbReference type="Proteomes" id="UP000673975"/>
    </source>
</evidence>
<dbReference type="EMBL" id="JAFIDN010000007">
    <property type="protein sequence ID" value="MBP3192998.1"/>
    <property type="molecule type" value="Genomic_DNA"/>
</dbReference>
<keyword evidence="2" id="KW-1185">Reference proteome</keyword>